<keyword evidence="1" id="KW-0812">Transmembrane</keyword>
<feature type="transmembrane region" description="Helical" evidence="1">
    <location>
        <begin position="92"/>
        <end position="110"/>
    </location>
</feature>
<sequence>MWMLLLSVIVFNVVFLFMPKKLTPIEIFSTCMFAMVLQQLVDLALDLKLDWYGYFFPGVQWSYFIPILGIYPAVNAIFLNYYQYMASKARKFWYIVACWIFAVGYEWLAVKAGYFYHHQWRLWHSAIVYPFLYMILIAVLNWVRRIIRKSI</sequence>
<name>A0ABV6DJ41_9BACL</name>
<feature type="transmembrane region" description="Helical" evidence="1">
    <location>
        <begin position="122"/>
        <end position="143"/>
    </location>
</feature>
<accession>A0ABV6DJ41</accession>
<proteinExistence type="predicted"/>
<gene>
    <name evidence="2" type="ORF">ACFFK0_09380</name>
</gene>
<evidence type="ECO:0000256" key="1">
    <source>
        <dbReference type="SAM" id="Phobius"/>
    </source>
</evidence>
<dbReference type="NCBIfam" id="NF041644">
    <property type="entry name" value="CBO0543_fam"/>
    <property type="match status" value="1"/>
</dbReference>
<keyword evidence="1" id="KW-0472">Membrane</keyword>
<protein>
    <submittedName>
        <fullName evidence="2">CBO0543 family protein</fullName>
    </submittedName>
</protein>
<dbReference type="RefSeq" id="WP_377469879.1">
    <property type="nucleotide sequence ID" value="NZ_JBHLWN010000031.1"/>
</dbReference>
<dbReference type="InterPro" id="IPR048147">
    <property type="entry name" value="CBO0543-like"/>
</dbReference>
<evidence type="ECO:0000313" key="3">
    <source>
        <dbReference type="Proteomes" id="UP001589776"/>
    </source>
</evidence>
<feature type="transmembrane region" description="Helical" evidence="1">
    <location>
        <begin position="61"/>
        <end position="80"/>
    </location>
</feature>
<keyword evidence="1" id="KW-1133">Transmembrane helix</keyword>
<dbReference type="EMBL" id="JBHLWN010000031">
    <property type="protein sequence ID" value="MFC0212674.1"/>
    <property type="molecule type" value="Genomic_DNA"/>
</dbReference>
<dbReference type="Proteomes" id="UP001589776">
    <property type="component" value="Unassembled WGS sequence"/>
</dbReference>
<organism evidence="2 3">
    <name type="scientific">Paenibacillus chartarius</name>
    <dbReference type="NCBI Taxonomy" id="747481"/>
    <lineage>
        <taxon>Bacteria</taxon>
        <taxon>Bacillati</taxon>
        <taxon>Bacillota</taxon>
        <taxon>Bacilli</taxon>
        <taxon>Bacillales</taxon>
        <taxon>Paenibacillaceae</taxon>
        <taxon>Paenibacillus</taxon>
    </lineage>
</organism>
<keyword evidence="3" id="KW-1185">Reference proteome</keyword>
<reference evidence="2 3" key="1">
    <citation type="submission" date="2024-09" db="EMBL/GenBank/DDBJ databases">
        <authorList>
            <person name="Sun Q."/>
            <person name="Mori K."/>
        </authorList>
    </citation>
    <scope>NUCLEOTIDE SEQUENCE [LARGE SCALE GENOMIC DNA]</scope>
    <source>
        <strain evidence="2 3">CCM 7759</strain>
    </source>
</reference>
<evidence type="ECO:0000313" key="2">
    <source>
        <dbReference type="EMBL" id="MFC0212674.1"/>
    </source>
</evidence>
<comment type="caution">
    <text evidence="2">The sequence shown here is derived from an EMBL/GenBank/DDBJ whole genome shotgun (WGS) entry which is preliminary data.</text>
</comment>